<comment type="caution">
    <text evidence="8">The sequence shown here is derived from an EMBL/GenBank/DDBJ whole genome shotgun (WGS) entry which is preliminary data.</text>
</comment>
<feature type="transmembrane region" description="Helical" evidence="6">
    <location>
        <begin position="47"/>
        <end position="70"/>
    </location>
</feature>
<feature type="transmembrane region" description="Helical" evidence="6">
    <location>
        <begin position="14"/>
        <end position="35"/>
    </location>
</feature>
<comment type="similarity">
    <text evidence="5">Belongs to the SAT4 family.</text>
</comment>
<keyword evidence="2 6" id="KW-0812">Transmembrane</keyword>
<keyword evidence="9" id="KW-1185">Reference proteome</keyword>
<proteinExistence type="inferred from homology"/>
<accession>A0AAE0PBL6</accession>
<evidence type="ECO:0000313" key="8">
    <source>
        <dbReference type="EMBL" id="KAK3396957.1"/>
    </source>
</evidence>
<feature type="transmembrane region" description="Helical" evidence="6">
    <location>
        <begin position="136"/>
        <end position="158"/>
    </location>
</feature>
<comment type="subcellular location">
    <subcellularLocation>
        <location evidence="1">Membrane</location>
        <topology evidence="1">Multi-pass membrane protein</topology>
    </subcellularLocation>
</comment>
<reference evidence="8" key="1">
    <citation type="journal article" date="2023" name="Mol. Phylogenet. Evol.">
        <title>Genome-scale phylogeny and comparative genomics of the fungal order Sordariales.</title>
        <authorList>
            <person name="Hensen N."/>
            <person name="Bonometti L."/>
            <person name="Westerberg I."/>
            <person name="Brannstrom I.O."/>
            <person name="Guillou S."/>
            <person name="Cros-Aarteil S."/>
            <person name="Calhoun S."/>
            <person name="Haridas S."/>
            <person name="Kuo A."/>
            <person name="Mondo S."/>
            <person name="Pangilinan J."/>
            <person name="Riley R."/>
            <person name="LaButti K."/>
            <person name="Andreopoulos B."/>
            <person name="Lipzen A."/>
            <person name="Chen C."/>
            <person name="Yan M."/>
            <person name="Daum C."/>
            <person name="Ng V."/>
            <person name="Clum A."/>
            <person name="Steindorff A."/>
            <person name="Ohm R.A."/>
            <person name="Martin F."/>
            <person name="Silar P."/>
            <person name="Natvig D.O."/>
            <person name="Lalanne C."/>
            <person name="Gautier V."/>
            <person name="Ament-Velasquez S.L."/>
            <person name="Kruys A."/>
            <person name="Hutchinson M.I."/>
            <person name="Powell A.J."/>
            <person name="Barry K."/>
            <person name="Miller A.N."/>
            <person name="Grigoriev I.V."/>
            <person name="Debuchy R."/>
            <person name="Gladieux P."/>
            <person name="Hiltunen Thoren M."/>
            <person name="Johannesson H."/>
        </authorList>
    </citation>
    <scope>NUCLEOTIDE SEQUENCE</scope>
    <source>
        <strain evidence="8">FGSC 1904</strain>
    </source>
</reference>
<evidence type="ECO:0000256" key="6">
    <source>
        <dbReference type="SAM" id="Phobius"/>
    </source>
</evidence>
<feature type="transmembrane region" description="Helical" evidence="6">
    <location>
        <begin position="220"/>
        <end position="241"/>
    </location>
</feature>
<dbReference type="EMBL" id="JAUTDP010000008">
    <property type="protein sequence ID" value="KAK3396957.1"/>
    <property type="molecule type" value="Genomic_DNA"/>
</dbReference>
<keyword evidence="4 6" id="KW-0472">Membrane</keyword>
<feature type="domain" description="Rhodopsin" evidence="7">
    <location>
        <begin position="35"/>
        <end position="284"/>
    </location>
</feature>
<evidence type="ECO:0000256" key="5">
    <source>
        <dbReference type="ARBA" id="ARBA00038359"/>
    </source>
</evidence>
<evidence type="ECO:0000256" key="1">
    <source>
        <dbReference type="ARBA" id="ARBA00004141"/>
    </source>
</evidence>
<feature type="transmembrane region" description="Helical" evidence="6">
    <location>
        <begin position="188"/>
        <end position="208"/>
    </location>
</feature>
<evidence type="ECO:0000256" key="2">
    <source>
        <dbReference type="ARBA" id="ARBA00022692"/>
    </source>
</evidence>
<dbReference type="InterPro" id="IPR049326">
    <property type="entry name" value="Rhodopsin_dom_fungi"/>
</dbReference>
<keyword evidence="3 6" id="KW-1133">Transmembrane helix</keyword>
<feature type="transmembrane region" description="Helical" evidence="6">
    <location>
        <begin position="101"/>
        <end position="124"/>
    </location>
</feature>
<dbReference type="Proteomes" id="UP001281003">
    <property type="component" value="Unassembled WGS sequence"/>
</dbReference>
<dbReference type="PANTHER" id="PTHR33048:SF92">
    <property type="entry name" value="INTEGRAL MEMBRANE PROTEIN"/>
    <property type="match status" value="1"/>
</dbReference>
<evidence type="ECO:0000256" key="3">
    <source>
        <dbReference type="ARBA" id="ARBA00022989"/>
    </source>
</evidence>
<feature type="transmembrane region" description="Helical" evidence="6">
    <location>
        <begin position="261"/>
        <end position="284"/>
    </location>
</feature>
<sequence length="364" mass="40657">MQELANTGRMVETAIPAMASSMIVFHVLATVCMCLRFYSKRKTKTKYFLDDWVLMVCWVFSTAYIVIALYDTQYGLGFHTTDMKTLGQPVYWALFKKNHVLQLPLLFIGITICWVSKLSFFITLLRLVRNKTQKKVLWVAMTASSLFLFALSIIQPFAQCQSIIVQLLNHGEAYLNCVPHNITVPMTLAAYCFAALTDFGLATVPTLVVWKLQMKKQQKIAVICAMSTGCFAGVVAIFKVIKTYETFFLGTQDLYTAGLGIALNSVEVSCTVVGASIPFIRLLVPKFNFRKEKKQPEPDVIAMSPLQDQEPEKKKRVKSWYGVAAGELSNGFGSSAAVESRSDFYSKDSKTGESTVAIVEVDRV</sequence>
<evidence type="ECO:0000256" key="4">
    <source>
        <dbReference type="ARBA" id="ARBA00023136"/>
    </source>
</evidence>
<protein>
    <recommendedName>
        <fullName evidence="7">Rhodopsin domain-containing protein</fullName>
    </recommendedName>
</protein>
<dbReference type="Pfam" id="PF20684">
    <property type="entry name" value="Fung_rhodopsin"/>
    <property type="match status" value="1"/>
</dbReference>
<gene>
    <name evidence="8" type="ORF">B0T20DRAFT_414909</name>
</gene>
<dbReference type="AlphaFoldDB" id="A0AAE0PBL6"/>
<dbReference type="PANTHER" id="PTHR33048">
    <property type="entry name" value="PTH11-LIKE INTEGRAL MEMBRANE PROTEIN (AFU_ORTHOLOGUE AFUA_5G11245)"/>
    <property type="match status" value="1"/>
</dbReference>
<evidence type="ECO:0000313" key="9">
    <source>
        <dbReference type="Proteomes" id="UP001281003"/>
    </source>
</evidence>
<reference evidence="8" key="2">
    <citation type="submission" date="2023-07" db="EMBL/GenBank/DDBJ databases">
        <authorList>
            <consortium name="Lawrence Berkeley National Laboratory"/>
            <person name="Haridas S."/>
            <person name="Hensen N."/>
            <person name="Bonometti L."/>
            <person name="Westerberg I."/>
            <person name="Brannstrom I.O."/>
            <person name="Guillou S."/>
            <person name="Cros-Aarteil S."/>
            <person name="Calhoun S."/>
            <person name="Kuo A."/>
            <person name="Mondo S."/>
            <person name="Pangilinan J."/>
            <person name="Riley R."/>
            <person name="LaButti K."/>
            <person name="Andreopoulos B."/>
            <person name="Lipzen A."/>
            <person name="Chen C."/>
            <person name="Yanf M."/>
            <person name="Daum C."/>
            <person name="Ng V."/>
            <person name="Clum A."/>
            <person name="Steindorff A."/>
            <person name="Ohm R."/>
            <person name="Martin F."/>
            <person name="Silar P."/>
            <person name="Natvig D."/>
            <person name="Lalanne C."/>
            <person name="Gautier V."/>
            <person name="Ament-velasquez S.L."/>
            <person name="Kruys A."/>
            <person name="Hutchinson M.I."/>
            <person name="Powell A.J."/>
            <person name="Barry K."/>
            <person name="Miller A.N."/>
            <person name="Grigoriev I.V."/>
            <person name="Debuchy R."/>
            <person name="Gladieux P."/>
            <person name="Thoren M.H."/>
            <person name="Johannesson H."/>
        </authorList>
    </citation>
    <scope>NUCLEOTIDE SEQUENCE</scope>
    <source>
        <strain evidence="8">FGSC 1904</strain>
    </source>
</reference>
<dbReference type="InterPro" id="IPR052337">
    <property type="entry name" value="SAT4-like"/>
</dbReference>
<dbReference type="GO" id="GO:0016020">
    <property type="term" value="C:membrane"/>
    <property type="evidence" value="ECO:0007669"/>
    <property type="project" value="UniProtKB-SubCell"/>
</dbReference>
<evidence type="ECO:0000259" key="7">
    <source>
        <dbReference type="Pfam" id="PF20684"/>
    </source>
</evidence>
<organism evidence="8 9">
    <name type="scientific">Sordaria brevicollis</name>
    <dbReference type="NCBI Taxonomy" id="83679"/>
    <lineage>
        <taxon>Eukaryota</taxon>
        <taxon>Fungi</taxon>
        <taxon>Dikarya</taxon>
        <taxon>Ascomycota</taxon>
        <taxon>Pezizomycotina</taxon>
        <taxon>Sordariomycetes</taxon>
        <taxon>Sordariomycetidae</taxon>
        <taxon>Sordariales</taxon>
        <taxon>Sordariaceae</taxon>
        <taxon>Sordaria</taxon>
    </lineage>
</organism>
<name>A0AAE0PBL6_SORBR</name>